<dbReference type="AlphaFoldDB" id="A0A7R9MN43"/>
<dbReference type="OrthoDB" id="1706066at2759"/>
<keyword evidence="4" id="KW-1185">Reference proteome</keyword>
<proteinExistence type="predicted"/>
<evidence type="ECO:0000313" key="4">
    <source>
        <dbReference type="Proteomes" id="UP000728032"/>
    </source>
</evidence>
<dbReference type="InterPro" id="IPR020459">
    <property type="entry name" value="AMP-binding"/>
</dbReference>
<dbReference type="InterPro" id="IPR042099">
    <property type="entry name" value="ANL_N_sf"/>
</dbReference>
<dbReference type="SUPFAM" id="SSF56801">
    <property type="entry name" value="Acetyl-CoA synthetase-like"/>
    <property type="match status" value="1"/>
</dbReference>
<reference evidence="3" key="1">
    <citation type="submission" date="2020-11" db="EMBL/GenBank/DDBJ databases">
        <authorList>
            <person name="Tran Van P."/>
        </authorList>
    </citation>
    <scope>NUCLEOTIDE SEQUENCE</scope>
</reference>
<dbReference type="InterPro" id="IPR020845">
    <property type="entry name" value="AMP-binding_CS"/>
</dbReference>
<feature type="domain" description="AMP-dependent synthetase/ligase" evidence="2">
    <location>
        <begin position="14"/>
        <end position="232"/>
    </location>
</feature>
<dbReference type="PROSITE" id="PS00455">
    <property type="entry name" value="AMP_BINDING"/>
    <property type="match status" value="1"/>
</dbReference>
<organism evidence="3">
    <name type="scientific">Oppiella nova</name>
    <dbReference type="NCBI Taxonomy" id="334625"/>
    <lineage>
        <taxon>Eukaryota</taxon>
        <taxon>Metazoa</taxon>
        <taxon>Ecdysozoa</taxon>
        <taxon>Arthropoda</taxon>
        <taxon>Chelicerata</taxon>
        <taxon>Arachnida</taxon>
        <taxon>Acari</taxon>
        <taxon>Acariformes</taxon>
        <taxon>Sarcoptiformes</taxon>
        <taxon>Oribatida</taxon>
        <taxon>Brachypylina</taxon>
        <taxon>Oppioidea</taxon>
        <taxon>Oppiidae</taxon>
        <taxon>Oppiella</taxon>
    </lineage>
</organism>
<sequence length="237" mass="26339">MCYNVLDRVVDKGLGDRVAYYWQSNDDNSHRIVTYNGLLRDVCRFANALKSLGVKKGDRVAVYMSVSIELVVVMLSCARIGAIHTVIFAGFSAPALADRIIDANCILLVTADGAYRANKFIPLKSIADSALEICKRMNHKVIATIVSPHLKLYTAHGMDNNATINYDPKVDILWDDIMKSVSDSCEPEWMEAEDTLFILYTSGSTGKPKGIVHTIGGYLLYAYITFKYVFNYTDGDV</sequence>
<dbReference type="PANTHER" id="PTHR24095:SF244">
    <property type="entry name" value="ACETYL-COENZYME A SYNTHETASE"/>
    <property type="match status" value="1"/>
</dbReference>
<evidence type="ECO:0000256" key="1">
    <source>
        <dbReference type="ARBA" id="ARBA00013275"/>
    </source>
</evidence>
<protein>
    <recommendedName>
        <fullName evidence="1">acetate--CoA ligase</fullName>
        <ecNumber evidence="1">6.2.1.1</ecNumber>
    </recommendedName>
</protein>
<dbReference type="PRINTS" id="PR00154">
    <property type="entry name" value="AMPBINDING"/>
</dbReference>
<feature type="non-terminal residue" evidence="3">
    <location>
        <position position="1"/>
    </location>
</feature>
<accession>A0A7R9MN43</accession>
<dbReference type="InterPro" id="IPR000873">
    <property type="entry name" value="AMP-dep_synth/lig_dom"/>
</dbReference>
<dbReference type="EMBL" id="CAJPVJ010026549">
    <property type="protein sequence ID" value="CAG2179295.1"/>
    <property type="molecule type" value="Genomic_DNA"/>
</dbReference>
<evidence type="ECO:0000313" key="3">
    <source>
        <dbReference type="EMBL" id="CAD7662159.1"/>
    </source>
</evidence>
<dbReference type="Pfam" id="PF00501">
    <property type="entry name" value="AMP-binding"/>
    <property type="match status" value="1"/>
</dbReference>
<dbReference type="GO" id="GO:0006085">
    <property type="term" value="P:acetyl-CoA biosynthetic process"/>
    <property type="evidence" value="ECO:0007669"/>
    <property type="project" value="TreeGrafter"/>
</dbReference>
<dbReference type="Proteomes" id="UP000728032">
    <property type="component" value="Unassembled WGS sequence"/>
</dbReference>
<dbReference type="PANTHER" id="PTHR24095">
    <property type="entry name" value="ACETYL-COENZYME A SYNTHETASE"/>
    <property type="match status" value="1"/>
</dbReference>
<dbReference type="GO" id="GO:0003987">
    <property type="term" value="F:acetate-CoA ligase activity"/>
    <property type="evidence" value="ECO:0007669"/>
    <property type="project" value="UniProtKB-EC"/>
</dbReference>
<dbReference type="EC" id="6.2.1.1" evidence="1"/>
<evidence type="ECO:0000259" key="2">
    <source>
        <dbReference type="Pfam" id="PF00501"/>
    </source>
</evidence>
<dbReference type="EMBL" id="OC941374">
    <property type="protein sequence ID" value="CAD7662159.1"/>
    <property type="molecule type" value="Genomic_DNA"/>
</dbReference>
<gene>
    <name evidence="3" type="ORF">ONB1V03_LOCUS18719</name>
</gene>
<dbReference type="Gene3D" id="3.40.50.12780">
    <property type="entry name" value="N-terminal domain of ligase-like"/>
    <property type="match status" value="1"/>
</dbReference>
<name>A0A7R9MN43_9ACAR</name>